<keyword evidence="1" id="KW-0732">Signal</keyword>
<sequence>MKLLLYRGFFSVTFLAVYVLGDGQPDPACSGFMYQGQGRKITIKWFYLNETRLCYPFRFGGRDAKANNHNSCEDCLKKCTKKSEKRITNICSKQQQ</sequence>
<accession>A0A224Y2F1</accession>
<organism evidence="3">
    <name type="scientific">Rhipicephalus zambeziensis</name>
    <dbReference type="NCBI Taxonomy" id="60191"/>
    <lineage>
        <taxon>Eukaryota</taxon>
        <taxon>Metazoa</taxon>
        <taxon>Ecdysozoa</taxon>
        <taxon>Arthropoda</taxon>
        <taxon>Chelicerata</taxon>
        <taxon>Arachnida</taxon>
        <taxon>Acari</taxon>
        <taxon>Parasitiformes</taxon>
        <taxon>Ixodida</taxon>
        <taxon>Ixodoidea</taxon>
        <taxon>Ixodidae</taxon>
        <taxon>Rhipicephalinae</taxon>
        <taxon>Rhipicephalus</taxon>
        <taxon>Rhipicephalus</taxon>
    </lineage>
</organism>
<evidence type="ECO:0000313" key="3">
    <source>
        <dbReference type="EMBL" id="MAA11718.1"/>
    </source>
</evidence>
<dbReference type="InterPro" id="IPR036880">
    <property type="entry name" value="Kunitz_BPTI_sf"/>
</dbReference>
<name>A0A224Y2F1_9ACAR</name>
<reference evidence="3" key="1">
    <citation type="journal article" date="2017" name="Parasit. Vectors">
        <title>Sialotranscriptomics of Rhipicephalus zambeziensis reveals intricate expression profiles of secretory proteins and suggests tight temporal transcriptional regulation during blood-feeding.</title>
        <authorList>
            <person name="de Castro M.H."/>
            <person name="de Klerk D."/>
            <person name="Pienaar R."/>
            <person name="Rees D.J.G."/>
            <person name="Mans B.J."/>
        </authorList>
    </citation>
    <scope>NUCLEOTIDE SEQUENCE</scope>
    <source>
        <tissue evidence="3">Salivary glands</tissue>
    </source>
</reference>
<dbReference type="Gene3D" id="4.10.410.10">
    <property type="entry name" value="Pancreatic trypsin inhibitor Kunitz domain"/>
    <property type="match status" value="1"/>
</dbReference>
<dbReference type="GO" id="GO:0004867">
    <property type="term" value="F:serine-type endopeptidase inhibitor activity"/>
    <property type="evidence" value="ECO:0007669"/>
    <property type="project" value="InterPro"/>
</dbReference>
<feature type="chain" id="PRO_5013370560" evidence="1">
    <location>
        <begin position="24"/>
        <end position="96"/>
    </location>
</feature>
<dbReference type="InterPro" id="IPR002223">
    <property type="entry name" value="Kunitz_BPTI"/>
</dbReference>
<feature type="domain" description="BPTI/Kunitz inhibitor" evidence="2">
    <location>
        <begin position="29"/>
        <end position="79"/>
    </location>
</feature>
<dbReference type="EMBL" id="GFPF01000572">
    <property type="protein sequence ID" value="MAA11718.1"/>
    <property type="molecule type" value="Transcribed_RNA"/>
</dbReference>
<evidence type="ECO:0000259" key="2">
    <source>
        <dbReference type="PROSITE" id="PS50279"/>
    </source>
</evidence>
<evidence type="ECO:0000256" key="1">
    <source>
        <dbReference type="SAM" id="SignalP"/>
    </source>
</evidence>
<dbReference type="AlphaFoldDB" id="A0A224Y2F1"/>
<feature type="signal peptide" evidence="1">
    <location>
        <begin position="1"/>
        <end position="23"/>
    </location>
</feature>
<dbReference type="Pfam" id="PF00014">
    <property type="entry name" value="Kunitz_BPTI"/>
    <property type="match status" value="1"/>
</dbReference>
<dbReference type="PROSITE" id="PS50279">
    <property type="entry name" value="BPTI_KUNITZ_2"/>
    <property type="match status" value="1"/>
</dbReference>
<protein>
    <submittedName>
        <fullName evidence="3">Pancreatic trypsin inhibitor</fullName>
    </submittedName>
</protein>
<proteinExistence type="predicted"/>
<dbReference type="SUPFAM" id="SSF57362">
    <property type="entry name" value="BPTI-like"/>
    <property type="match status" value="1"/>
</dbReference>
<dbReference type="SMART" id="SM00131">
    <property type="entry name" value="KU"/>
    <property type="match status" value="1"/>
</dbReference>